<feature type="compositionally biased region" description="Polar residues" evidence="1">
    <location>
        <begin position="1"/>
        <end position="10"/>
    </location>
</feature>
<feature type="compositionally biased region" description="Polar residues" evidence="1">
    <location>
        <begin position="48"/>
        <end position="57"/>
    </location>
</feature>
<feature type="region of interest" description="Disordered" evidence="1">
    <location>
        <begin position="1"/>
        <end position="83"/>
    </location>
</feature>
<dbReference type="EMBL" id="CADCXU010000322">
    <property type="protein sequence ID" value="CAA9993257.1"/>
    <property type="molecule type" value="Genomic_DNA"/>
</dbReference>
<dbReference type="AlphaFoldDB" id="A0A6H5HI63"/>
<evidence type="ECO:0000313" key="3">
    <source>
        <dbReference type="EMBL" id="CAB0016692.1"/>
    </source>
</evidence>
<proteinExistence type="predicted"/>
<reference evidence="3 4" key="1">
    <citation type="submission" date="2020-02" db="EMBL/GenBank/DDBJ databases">
        <authorList>
            <person name="Ferguson B K."/>
        </authorList>
    </citation>
    <scope>NUCLEOTIDE SEQUENCE [LARGE SCALE GENOMIC DNA]</scope>
</reference>
<dbReference type="Proteomes" id="UP000479000">
    <property type="component" value="Unassembled WGS sequence"/>
</dbReference>
<gene>
    <name evidence="3" type="ORF">NTEN_LOCUS20840</name>
    <name evidence="2" type="ORF">NTEN_LOCUS241</name>
</gene>
<accession>A0A6H5HI63</accession>
<sequence>MVLIAQTSLQRDARDAQHKEAELLGTTQGAHGVLNARSERSAEHKECTTQGAYNARSTRSEERKEHTTQGAPKRNRVFFSSYQ</sequence>
<feature type="compositionally biased region" description="Basic and acidic residues" evidence="1">
    <location>
        <begin position="58"/>
        <end position="67"/>
    </location>
</feature>
<evidence type="ECO:0000313" key="4">
    <source>
        <dbReference type="Proteomes" id="UP000479000"/>
    </source>
</evidence>
<protein>
    <submittedName>
        <fullName evidence="3">Uncharacterized protein</fullName>
    </submittedName>
</protein>
<evidence type="ECO:0000313" key="2">
    <source>
        <dbReference type="EMBL" id="CAA9993257.1"/>
    </source>
</evidence>
<evidence type="ECO:0000256" key="1">
    <source>
        <dbReference type="SAM" id="MobiDB-lite"/>
    </source>
</evidence>
<feature type="compositionally biased region" description="Basic and acidic residues" evidence="1">
    <location>
        <begin position="11"/>
        <end position="22"/>
    </location>
</feature>
<organism evidence="3 4">
    <name type="scientific">Nesidiocoris tenuis</name>
    <dbReference type="NCBI Taxonomy" id="355587"/>
    <lineage>
        <taxon>Eukaryota</taxon>
        <taxon>Metazoa</taxon>
        <taxon>Ecdysozoa</taxon>
        <taxon>Arthropoda</taxon>
        <taxon>Hexapoda</taxon>
        <taxon>Insecta</taxon>
        <taxon>Pterygota</taxon>
        <taxon>Neoptera</taxon>
        <taxon>Paraneoptera</taxon>
        <taxon>Hemiptera</taxon>
        <taxon>Heteroptera</taxon>
        <taxon>Panheteroptera</taxon>
        <taxon>Cimicomorpha</taxon>
        <taxon>Miridae</taxon>
        <taxon>Dicyphina</taxon>
        <taxon>Nesidiocoris</taxon>
    </lineage>
</organism>
<feature type="compositionally biased region" description="Basic and acidic residues" evidence="1">
    <location>
        <begin position="37"/>
        <end position="47"/>
    </location>
</feature>
<dbReference type="EMBL" id="CADCXU010030556">
    <property type="protein sequence ID" value="CAB0016692.1"/>
    <property type="molecule type" value="Genomic_DNA"/>
</dbReference>
<keyword evidence="4" id="KW-1185">Reference proteome</keyword>
<name>A0A6H5HI63_9HEMI</name>